<evidence type="ECO:0000313" key="5">
    <source>
        <dbReference type="Proteomes" id="UP000014978"/>
    </source>
</evidence>
<feature type="non-terminal residue" evidence="4">
    <location>
        <position position="1"/>
    </location>
</feature>
<dbReference type="Proteomes" id="UP000014978">
    <property type="component" value="Unassembled WGS sequence"/>
</dbReference>
<evidence type="ECO:0000313" key="4">
    <source>
        <dbReference type="EMBL" id="EPR79235.1"/>
    </source>
</evidence>
<dbReference type="PANTHER" id="PTHR28529:SF2">
    <property type="entry name" value="DNA REPAIR PROTEIN SWI5 HOMOLOG"/>
    <property type="match status" value="1"/>
</dbReference>
<dbReference type="OMA" id="DYYYAVP"/>
<dbReference type="Gene3D" id="1.20.5.170">
    <property type="match status" value="1"/>
</dbReference>
<dbReference type="GO" id="GO:0034974">
    <property type="term" value="C:Swi5-Swi2 complex"/>
    <property type="evidence" value="ECO:0007669"/>
    <property type="project" value="TreeGrafter"/>
</dbReference>
<dbReference type="FunCoup" id="S7W8P0">
    <property type="interactions" value="45"/>
</dbReference>
<dbReference type="HOGENOM" id="CLU_166973_0_0_1"/>
<dbReference type="GO" id="GO:0032798">
    <property type="term" value="C:Swi5-Sfr1 complex"/>
    <property type="evidence" value="ECO:0007669"/>
    <property type="project" value="TreeGrafter"/>
</dbReference>
<sequence>FEFLKENDFIEEIEQNHYVLKVSFGEIEDKFYEEENEKLKSKLGIKDIKKEISDIIKQMNVYNEIKDIAQSLMGRIAEIRGVTNKEIHEEMDVLEE</sequence>
<protein>
    <submittedName>
        <fullName evidence="4">Swi5 family protein</fullName>
    </submittedName>
</protein>
<keyword evidence="5" id="KW-1185">Reference proteome</keyword>
<evidence type="ECO:0000256" key="3">
    <source>
        <dbReference type="ARBA" id="ARBA00023204"/>
    </source>
</evidence>
<evidence type="ECO:0000256" key="1">
    <source>
        <dbReference type="ARBA" id="ARBA00008060"/>
    </source>
</evidence>
<comment type="similarity">
    <text evidence="1">Belongs to the SWI5/SAE3 family.</text>
</comment>
<name>S7W8P0_SPRLO</name>
<comment type="caution">
    <text evidence="4">The sequence shown here is derived from an EMBL/GenBank/DDBJ whole genome shotgun (WGS) entry which is preliminary data.</text>
</comment>
<keyword evidence="2" id="KW-0227">DNA damage</keyword>
<dbReference type="OrthoDB" id="255837at2759"/>
<dbReference type="Pfam" id="PF07061">
    <property type="entry name" value="Swi5"/>
    <property type="match status" value="1"/>
</dbReference>
<dbReference type="AlphaFoldDB" id="S7W8P0"/>
<dbReference type="GO" id="GO:0010772">
    <property type="term" value="P:meiotic DNA recombinase assembly involved in reciprocal meiotic recombination"/>
    <property type="evidence" value="ECO:0007669"/>
    <property type="project" value="TreeGrafter"/>
</dbReference>
<dbReference type="EMBL" id="ATCN01000329">
    <property type="protein sequence ID" value="EPR79235.1"/>
    <property type="molecule type" value="Genomic_DNA"/>
</dbReference>
<accession>S7W8P0</accession>
<dbReference type="GO" id="GO:0000709">
    <property type="term" value="P:meiotic joint molecule formation"/>
    <property type="evidence" value="ECO:0007669"/>
    <property type="project" value="TreeGrafter"/>
</dbReference>
<dbReference type="InParanoid" id="S7W8P0"/>
<organism evidence="4 5">
    <name type="scientific">Spraguea lophii (strain 42_110)</name>
    <name type="common">Microsporidian parasite</name>
    <dbReference type="NCBI Taxonomy" id="1358809"/>
    <lineage>
        <taxon>Eukaryota</taxon>
        <taxon>Fungi</taxon>
        <taxon>Fungi incertae sedis</taxon>
        <taxon>Microsporidia</taxon>
        <taxon>Spragueidae</taxon>
        <taxon>Spraguea</taxon>
    </lineage>
</organism>
<gene>
    <name evidence="4" type="ORF">SLOPH_2371</name>
</gene>
<reference evidence="5" key="1">
    <citation type="journal article" date="2013" name="PLoS Genet.">
        <title>The genome of Spraguea lophii and the basis of host-microsporidian interactions.</title>
        <authorList>
            <person name="Campbell S.E."/>
            <person name="Williams T.A."/>
            <person name="Yousuf A."/>
            <person name="Soanes D.M."/>
            <person name="Paszkiewicz K.H."/>
            <person name="Williams B.A.P."/>
        </authorList>
    </citation>
    <scope>NUCLEOTIDE SEQUENCE [LARGE SCALE GENOMIC DNA]</scope>
    <source>
        <strain evidence="5">42_110</strain>
    </source>
</reference>
<proteinExistence type="inferred from homology"/>
<dbReference type="PANTHER" id="PTHR28529">
    <property type="entry name" value="DNA REPAIR PROTEIN SWI5 HOMOLOG"/>
    <property type="match status" value="1"/>
</dbReference>
<dbReference type="InterPro" id="IPR010760">
    <property type="entry name" value="DNA-repair_Swi5"/>
</dbReference>
<evidence type="ECO:0000256" key="2">
    <source>
        <dbReference type="ARBA" id="ARBA00022763"/>
    </source>
</evidence>
<dbReference type="STRING" id="1358809.S7W8P0"/>
<keyword evidence="3" id="KW-0234">DNA repair</keyword>
<dbReference type="VEuPathDB" id="MicrosporidiaDB:SLOPH_2371"/>